<dbReference type="Proteomes" id="UP000178723">
    <property type="component" value="Unassembled WGS sequence"/>
</dbReference>
<feature type="transmembrane region" description="Helical" evidence="1">
    <location>
        <begin position="63"/>
        <end position="81"/>
    </location>
</feature>
<accession>A0A1F7V7K7</accession>
<dbReference type="Pfam" id="PF09997">
    <property type="entry name" value="DUF2238"/>
    <property type="match status" value="1"/>
</dbReference>
<name>A0A1F7V7K7_9BACT</name>
<evidence type="ECO:0000313" key="2">
    <source>
        <dbReference type="EMBL" id="OGL86395.1"/>
    </source>
</evidence>
<keyword evidence="1" id="KW-0812">Transmembrane</keyword>
<gene>
    <name evidence="2" type="ORF">A3I40_01360</name>
</gene>
<evidence type="ECO:0008006" key="4">
    <source>
        <dbReference type="Google" id="ProtNLM"/>
    </source>
</evidence>
<comment type="caution">
    <text evidence="2">The sequence shown here is derived from an EMBL/GenBank/DDBJ whole genome shotgun (WGS) entry which is preliminary data.</text>
</comment>
<protein>
    <recommendedName>
        <fullName evidence="4">VanZ-like domain-containing protein</fullName>
    </recommendedName>
</protein>
<evidence type="ECO:0000313" key="3">
    <source>
        <dbReference type="Proteomes" id="UP000178723"/>
    </source>
</evidence>
<feature type="transmembrane region" description="Helical" evidence="1">
    <location>
        <begin position="93"/>
        <end position="117"/>
    </location>
</feature>
<dbReference type="InterPro" id="IPR014509">
    <property type="entry name" value="YjdF-like"/>
</dbReference>
<evidence type="ECO:0000256" key="1">
    <source>
        <dbReference type="SAM" id="Phobius"/>
    </source>
</evidence>
<dbReference type="AlphaFoldDB" id="A0A1F7V7K7"/>
<dbReference type="EMBL" id="MGEP01000050">
    <property type="protein sequence ID" value="OGL86395.1"/>
    <property type="molecule type" value="Genomic_DNA"/>
</dbReference>
<keyword evidence="1" id="KW-0472">Membrane</keyword>
<sequence length="127" mass="14713">MLVCAIALMHGAAIVFSLYWTLWWYDIVLHFLGGIFIGLLVLWVRFLSGYFPASSFLWSPGRLFLFTLFWTFIIGVGWEVFEWLAGNTWSIEGYWLDTTLDVVLDLIGGIAGFLYFIHKHISHDERS</sequence>
<organism evidence="2 3">
    <name type="scientific">Candidatus Uhrbacteria bacterium RIFCSPLOWO2_02_FULL_48_12</name>
    <dbReference type="NCBI Taxonomy" id="1802407"/>
    <lineage>
        <taxon>Bacteria</taxon>
        <taxon>Candidatus Uhriibacteriota</taxon>
    </lineage>
</organism>
<feature type="transmembrane region" description="Helical" evidence="1">
    <location>
        <begin position="27"/>
        <end position="51"/>
    </location>
</feature>
<keyword evidence="1" id="KW-1133">Transmembrane helix</keyword>
<reference evidence="2 3" key="1">
    <citation type="journal article" date="2016" name="Nat. Commun.">
        <title>Thousands of microbial genomes shed light on interconnected biogeochemical processes in an aquifer system.</title>
        <authorList>
            <person name="Anantharaman K."/>
            <person name="Brown C.T."/>
            <person name="Hug L.A."/>
            <person name="Sharon I."/>
            <person name="Castelle C.J."/>
            <person name="Probst A.J."/>
            <person name="Thomas B.C."/>
            <person name="Singh A."/>
            <person name="Wilkins M.J."/>
            <person name="Karaoz U."/>
            <person name="Brodie E.L."/>
            <person name="Williams K.H."/>
            <person name="Hubbard S.S."/>
            <person name="Banfield J.F."/>
        </authorList>
    </citation>
    <scope>NUCLEOTIDE SEQUENCE [LARGE SCALE GENOMIC DNA]</scope>
</reference>
<proteinExistence type="predicted"/>